<feature type="domain" description="Retrotransposon gag" evidence="2">
    <location>
        <begin position="832"/>
        <end position="921"/>
    </location>
</feature>
<evidence type="ECO:0000256" key="1">
    <source>
        <dbReference type="SAM" id="MobiDB-lite"/>
    </source>
</evidence>
<dbReference type="PANTHER" id="PTHR35130:SF1">
    <property type="entry name" value="MEDIATOR OF RNA POLYMERASE II TRANSCRIPTION SUBUNIT 16"/>
    <property type="match status" value="1"/>
</dbReference>
<feature type="region of interest" description="Disordered" evidence="1">
    <location>
        <begin position="554"/>
        <end position="578"/>
    </location>
</feature>
<evidence type="ECO:0000259" key="2">
    <source>
        <dbReference type="Pfam" id="PF03732"/>
    </source>
</evidence>
<name>M8BGL8_AEGTA</name>
<proteinExistence type="predicted"/>
<protein>
    <recommendedName>
        <fullName evidence="2">Retrotransposon gag domain-containing protein</fullName>
    </recommendedName>
</protein>
<accession>M8BGL8</accession>
<evidence type="ECO:0000313" key="3">
    <source>
        <dbReference type="EnsemblPlants" id="EMT05873"/>
    </source>
</evidence>
<dbReference type="ExpressionAtlas" id="M8BGL8">
    <property type="expression patterns" value="baseline"/>
</dbReference>
<feature type="compositionally biased region" description="Low complexity" evidence="1">
    <location>
        <begin position="1251"/>
        <end position="1278"/>
    </location>
</feature>
<dbReference type="InterPro" id="IPR005162">
    <property type="entry name" value="Retrotrans_gag_dom"/>
</dbReference>
<reference evidence="3" key="1">
    <citation type="submission" date="2015-06" db="UniProtKB">
        <authorList>
            <consortium name="EnsemblPlants"/>
        </authorList>
    </citation>
    <scope>IDENTIFICATION</scope>
</reference>
<dbReference type="InterPro" id="IPR038836">
    <property type="entry name" value="MED16"/>
</dbReference>
<feature type="region of interest" description="Disordered" evidence="1">
    <location>
        <begin position="1251"/>
        <end position="1288"/>
    </location>
</feature>
<dbReference type="EnsemblPlants" id="EMT05873">
    <property type="protein sequence ID" value="EMT05873"/>
    <property type="gene ID" value="F775_03999"/>
</dbReference>
<sequence>MRWAGVGLGLQERGRRPEAGSTQGGSRGSAQKEEKGGAAAPFFSIWGEKEGSGRHDSVGIGPKIRELRAESKARLFPSCGCGKGRVFVRPEHVLLFNSSLDRLDIGGGGRALAGRSYIGLVRTRPNIPVSGQIWTRFGDCRAVAWCGKLNAIACASETCARIPSSNSSPPFWIPIHILNPERPTECSVFNVRADSPRDFVQFIEWSPTSCPRSLLVANFHGRITIWTQPTKGPVNLVRDSSSWQCEHEWRQDLSVVTKWLSGISPYRWLPANSSTSNLKTFEEKFLTQHPQNSAGWPNMLCVCSVFSSGSVQLHWSQWPPQNSAQPRWFSTSKGLLGAGPSGIMAADAIITESGALHVAGVPLVNPSTVVVWEVMPGLGNGIQATAKINATSPLPPSLNPPSWSGFAPLAAYLFSLQDYLVSEAAQTRKQIDNEITEAASIHCCPVSNFSAYVSPEAAAQSATTTTWGSGVTSVAFDPTRGGGVITVVIVEGQYMSPYDPDEGPSITGWRVQCWESSLQPVVLHPIFGSPSSFGGQPPMQTVWSTRVNKSITPTEDLKNPQTYVPMPTTSDERSSSECSVDRANRLSFDPYDLPNDVRQLAQIVYSAHGGEVAVAFLRGGVHIFSGPNFDQVDSYHVNVGSSIAPPAFSSSSCCLASVWHDTLKDRTILKIIRVLPPAILNVQTKVSSAVWERAIADRFWWSLMAGVDWWDAVGCTQSAAEDGIVSLNSVIALLDTDFHCLPTMQQRQQHCPFGGPSGSTGPYPGYSDQAPPASLLRTFEPVRHVAPTQTPPRFAKIDFATYDGTEDPLNWLNQCDQFFRGQRTLASERTWLASYHLRGTAQTWYYALEQDEGSMPPWERFRELCLLRFGPPIRGSRLAELGRLPFTSTVQDFDDRFQALACHASGVMAQQLAELFIGGLPDHIRVDVELRGPQDLQMAMYYARAFERRAVAIQQESPSRAAGSLPWPDVSAQGRPAQASAAPLTATAARLFRQLTSSELLERRRQGLCFNCDEPYMPGHVCPRLFYQEVADYIPEDTVAADLAASADAQNLDRIKCRLLEGTNAQDVRALVLDMQARLLLDMLGKGIESALINPSTLLPEPWQASSELLSNIEPDKMTVDPALLPSIQVHLTSRAFHFVVIKLDLLPSIVFIFVDMCFGSIGTLEIFINTCEIMPNSPTASYSPTKLRYYTFNISWMHRNLHVVNPWMYLFFSTGMQGYVDAVLDLASHFITRLRRYASFCRTLASHAVGASSSSGNSRNMVTSPTNNSPSPSNNQGNQGGVASATGSSQMQEWVQGAIAKISNNADGAANAAPNPVSGRSSFIPISINTGTFPGTPAVRLIGDCHFLHRLCQLLLFCLLFRRRQSPRLLANAQKNPDSAMQKIQQLMNSKIEDSSSAISAVRSGLGAAKVEDGAATRGQLVLGAKGLEENPMGKSVRIGSGNAGQGYTSDEVKVLFLILVDLCRRTSGLQHPLPVSQVGTSNIIIRLHFIDGTYTVLPEVVEASLGPHMQNMPRPRGADAAGLLLRELELQPPSEEWHRRNMFGGPWSEPDDLGPLDNMPHLKIGGHINPHLSDMEEEGKTNFGIQSLWPRKRRLSERDAAFGLKTSVGLGAYLGVMGSRRDVITAVWKTGLDGEWYKEDVRYTMLVLDVAKLLGEFDCFDKNLQSYVNLCECYVLLDETEAAVVTSQFLGIGVLGANSWGFFDSKEF</sequence>
<dbReference type="GO" id="GO:0006355">
    <property type="term" value="P:regulation of DNA-templated transcription"/>
    <property type="evidence" value="ECO:0007669"/>
    <property type="project" value="InterPro"/>
</dbReference>
<feature type="region of interest" description="Disordered" evidence="1">
    <location>
        <begin position="1"/>
        <end position="38"/>
    </location>
</feature>
<organism evidence="3">
    <name type="scientific">Aegilops tauschii</name>
    <name type="common">Tausch's goatgrass</name>
    <name type="synonym">Aegilops squarrosa</name>
    <dbReference type="NCBI Taxonomy" id="37682"/>
    <lineage>
        <taxon>Eukaryota</taxon>
        <taxon>Viridiplantae</taxon>
        <taxon>Streptophyta</taxon>
        <taxon>Embryophyta</taxon>
        <taxon>Tracheophyta</taxon>
        <taxon>Spermatophyta</taxon>
        <taxon>Magnoliopsida</taxon>
        <taxon>Liliopsida</taxon>
        <taxon>Poales</taxon>
        <taxon>Poaceae</taxon>
        <taxon>BOP clade</taxon>
        <taxon>Pooideae</taxon>
        <taxon>Triticodae</taxon>
        <taxon>Triticeae</taxon>
        <taxon>Triticinae</taxon>
        <taxon>Aegilops</taxon>
    </lineage>
</organism>
<dbReference type="GO" id="GO:0016592">
    <property type="term" value="C:mediator complex"/>
    <property type="evidence" value="ECO:0007669"/>
    <property type="project" value="InterPro"/>
</dbReference>
<dbReference type="PANTHER" id="PTHR35130">
    <property type="entry name" value="MEDIATOR OF RNA POLYMERASE II TRANSCRIPTION SUBUNIT 16"/>
    <property type="match status" value="1"/>
</dbReference>
<dbReference type="Pfam" id="PF03732">
    <property type="entry name" value="Retrotrans_gag"/>
    <property type="match status" value="1"/>
</dbReference>